<feature type="compositionally biased region" description="Basic and acidic residues" evidence="1">
    <location>
        <begin position="175"/>
        <end position="191"/>
    </location>
</feature>
<reference evidence="3 4" key="2">
    <citation type="journal article" date="2017" name="Front. Plant Sci.">
        <title>Gene Classification and Mining of Molecular Markers Useful in Red Clover (Trifolium pratense) Breeding.</title>
        <authorList>
            <person name="Istvanek J."/>
            <person name="Dluhosova J."/>
            <person name="Dluhos P."/>
            <person name="Patkova L."/>
            <person name="Nedelnik J."/>
            <person name="Repkova J."/>
        </authorList>
    </citation>
    <scope>NUCLEOTIDE SEQUENCE [LARGE SCALE GENOMIC DNA]</scope>
    <source>
        <strain evidence="4">cv. Tatra</strain>
        <tissue evidence="3">Young leaves</tissue>
    </source>
</reference>
<evidence type="ECO:0000313" key="3">
    <source>
        <dbReference type="EMBL" id="PNY02782.1"/>
    </source>
</evidence>
<keyword evidence="2" id="KW-0732">Signal</keyword>
<feature type="region of interest" description="Disordered" evidence="1">
    <location>
        <begin position="174"/>
        <end position="212"/>
    </location>
</feature>
<sequence length="212" mass="23481">MALSSSRRKRVELLLPILCLLICFFLDLVTAHQDHSHSTSNIHHHHCDGEHDHHHDHGHDHHDHDHVHQSKKLLPEELAEEEDMKLYGFGLPHHDHHHTGALVECIGLFISGEHGFPDLPDYPAFQGKPSKTVVDSLALFGVRFPQAPFFGFIIAGAMLGDAFLHQLPHAFGGGEHSHSHGDHADHDHDHNASSGHGHSHSLADLSTGMSIL</sequence>
<dbReference type="PANTHER" id="PTHR16950:SF16">
    <property type="entry name" value="ZINC TRANSPORTER ZIP13"/>
    <property type="match status" value="1"/>
</dbReference>
<dbReference type="AlphaFoldDB" id="A0A2K3NIB2"/>
<dbReference type="PANTHER" id="PTHR16950">
    <property type="entry name" value="ZINC TRANSPORTER SLC39A7 HISTIDINE-RICH MEMBRANE PROTEIN KE4"/>
    <property type="match status" value="1"/>
</dbReference>
<gene>
    <name evidence="3" type="ORF">L195_g026102</name>
</gene>
<organism evidence="3 4">
    <name type="scientific">Trifolium pratense</name>
    <name type="common">Red clover</name>
    <dbReference type="NCBI Taxonomy" id="57577"/>
    <lineage>
        <taxon>Eukaryota</taxon>
        <taxon>Viridiplantae</taxon>
        <taxon>Streptophyta</taxon>
        <taxon>Embryophyta</taxon>
        <taxon>Tracheophyta</taxon>
        <taxon>Spermatophyta</taxon>
        <taxon>Magnoliopsida</taxon>
        <taxon>eudicotyledons</taxon>
        <taxon>Gunneridae</taxon>
        <taxon>Pentapetalae</taxon>
        <taxon>rosids</taxon>
        <taxon>fabids</taxon>
        <taxon>Fabales</taxon>
        <taxon>Fabaceae</taxon>
        <taxon>Papilionoideae</taxon>
        <taxon>50 kb inversion clade</taxon>
        <taxon>NPAAA clade</taxon>
        <taxon>Hologalegina</taxon>
        <taxon>IRL clade</taxon>
        <taxon>Trifolieae</taxon>
        <taxon>Trifolium</taxon>
    </lineage>
</organism>
<evidence type="ECO:0000256" key="1">
    <source>
        <dbReference type="SAM" id="MobiDB-lite"/>
    </source>
</evidence>
<comment type="caution">
    <text evidence="3">The sequence shown here is derived from an EMBL/GenBank/DDBJ whole genome shotgun (WGS) entry which is preliminary data.</text>
</comment>
<protein>
    <submittedName>
        <fullName evidence="3">IAA-alanine resistance protein 1</fullName>
    </submittedName>
</protein>
<dbReference type="EMBL" id="ASHM01021807">
    <property type="protein sequence ID" value="PNY02782.1"/>
    <property type="molecule type" value="Genomic_DNA"/>
</dbReference>
<name>A0A2K3NIB2_TRIPR</name>
<dbReference type="GO" id="GO:0006882">
    <property type="term" value="P:intracellular zinc ion homeostasis"/>
    <property type="evidence" value="ECO:0007669"/>
    <property type="project" value="TreeGrafter"/>
</dbReference>
<proteinExistence type="predicted"/>
<dbReference type="Proteomes" id="UP000236291">
    <property type="component" value="Unassembled WGS sequence"/>
</dbReference>
<reference evidence="3 4" key="1">
    <citation type="journal article" date="2014" name="Am. J. Bot.">
        <title>Genome assembly and annotation for red clover (Trifolium pratense; Fabaceae).</title>
        <authorList>
            <person name="Istvanek J."/>
            <person name="Jaros M."/>
            <person name="Krenek A."/>
            <person name="Repkova J."/>
        </authorList>
    </citation>
    <scope>NUCLEOTIDE SEQUENCE [LARGE SCALE GENOMIC DNA]</scope>
    <source>
        <strain evidence="4">cv. Tatra</strain>
        <tissue evidence="3">Young leaves</tissue>
    </source>
</reference>
<dbReference type="STRING" id="57577.A0A2K3NIB2"/>
<dbReference type="GO" id="GO:0005385">
    <property type="term" value="F:zinc ion transmembrane transporter activity"/>
    <property type="evidence" value="ECO:0007669"/>
    <property type="project" value="TreeGrafter"/>
</dbReference>
<feature type="signal peptide" evidence="2">
    <location>
        <begin position="1"/>
        <end position="31"/>
    </location>
</feature>
<feature type="chain" id="PRO_5014421285" evidence="2">
    <location>
        <begin position="32"/>
        <end position="212"/>
    </location>
</feature>
<evidence type="ECO:0000313" key="4">
    <source>
        <dbReference type="Proteomes" id="UP000236291"/>
    </source>
</evidence>
<feature type="region of interest" description="Disordered" evidence="1">
    <location>
        <begin position="38"/>
        <end position="69"/>
    </location>
</feature>
<dbReference type="ExpressionAtlas" id="A0A2K3NIB2">
    <property type="expression patterns" value="baseline"/>
</dbReference>
<accession>A0A2K3NIB2</accession>
<feature type="non-terminal residue" evidence="3">
    <location>
        <position position="212"/>
    </location>
</feature>
<evidence type="ECO:0000256" key="2">
    <source>
        <dbReference type="SAM" id="SignalP"/>
    </source>
</evidence>
<feature type="compositionally biased region" description="Low complexity" evidence="1">
    <location>
        <begin position="192"/>
        <end position="204"/>
    </location>
</feature>
<feature type="compositionally biased region" description="Basic and acidic residues" evidence="1">
    <location>
        <begin position="47"/>
        <end position="68"/>
    </location>
</feature>